<dbReference type="AlphaFoldDB" id="A0A9W9HLG9"/>
<dbReference type="OrthoDB" id="4192850at2759"/>
<dbReference type="EMBL" id="JAPQKN010000008">
    <property type="protein sequence ID" value="KAJ5151159.1"/>
    <property type="molecule type" value="Genomic_DNA"/>
</dbReference>
<proteinExistence type="predicted"/>
<reference evidence="1" key="2">
    <citation type="journal article" date="2023" name="IMA Fungus">
        <title>Comparative genomic study of the Penicillium genus elucidates a diverse pangenome and 15 lateral gene transfer events.</title>
        <authorList>
            <person name="Petersen C."/>
            <person name="Sorensen T."/>
            <person name="Nielsen M.R."/>
            <person name="Sondergaard T.E."/>
            <person name="Sorensen J.L."/>
            <person name="Fitzpatrick D.A."/>
            <person name="Frisvad J.C."/>
            <person name="Nielsen K.L."/>
        </authorList>
    </citation>
    <scope>NUCLEOTIDE SEQUENCE</scope>
    <source>
        <strain evidence="1">IBT 26290</strain>
    </source>
</reference>
<evidence type="ECO:0000313" key="1">
    <source>
        <dbReference type="EMBL" id="KAJ5151159.1"/>
    </source>
</evidence>
<dbReference type="Proteomes" id="UP001149163">
    <property type="component" value="Unassembled WGS sequence"/>
</dbReference>
<organism evidence="1 2">
    <name type="scientific">Penicillium canariense</name>
    <dbReference type="NCBI Taxonomy" id="189055"/>
    <lineage>
        <taxon>Eukaryota</taxon>
        <taxon>Fungi</taxon>
        <taxon>Dikarya</taxon>
        <taxon>Ascomycota</taxon>
        <taxon>Pezizomycotina</taxon>
        <taxon>Eurotiomycetes</taxon>
        <taxon>Eurotiomycetidae</taxon>
        <taxon>Eurotiales</taxon>
        <taxon>Aspergillaceae</taxon>
        <taxon>Penicillium</taxon>
    </lineage>
</organism>
<dbReference type="RefSeq" id="XP_056538492.1">
    <property type="nucleotide sequence ID" value="XM_056692535.1"/>
</dbReference>
<comment type="caution">
    <text evidence="1">The sequence shown here is derived from an EMBL/GenBank/DDBJ whole genome shotgun (WGS) entry which is preliminary data.</text>
</comment>
<protein>
    <submittedName>
        <fullName evidence="1">Uncharacterized protein</fullName>
    </submittedName>
</protein>
<evidence type="ECO:0000313" key="2">
    <source>
        <dbReference type="Proteomes" id="UP001149163"/>
    </source>
</evidence>
<name>A0A9W9HLG9_9EURO</name>
<reference evidence="1" key="1">
    <citation type="submission" date="2022-11" db="EMBL/GenBank/DDBJ databases">
        <authorList>
            <person name="Petersen C."/>
        </authorList>
    </citation>
    <scope>NUCLEOTIDE SEQUENCE</scope>
    <source>
        <strain evidence="1">IBT 26290</strain>
    </source>
</reference>
<keyword evidence="2" id="KW-1185">Reference proteome</keyword>
<dbReference type="GeneID" id="81431711"/>
<accession>A0A9W9HLG9</accession>
<gene>
    <name evidence="1" type="ORF">N7482_010411</name>
</gene>
<sequence>MDQKAKEHHAVVYKTKQKKTIAAYVYNPNDFRLPTYLQLPPELHSLHMHVAEAAYAVIDSMRFLDFARAQRYYAMCPTQQGAIFDKHSQSIRRLLEWTEDYNPMDPTLAAGSKLSCDILEFHMDQVAYATYADLYLMALQRFVNIEWSSYCQKMLHMKLQASQKMNRFDYQAWLYWWHGEFRASMEKWEIYLDNMSIPTWEEIVDELYGLILERVEDSQGMNAVTLAKTLCSCQVKLPKGGRELPPNPDSVFYFGDLAFAG</sequence>